<evidence type="ECO:0000313" key="12">
    <source>
        <dbReference type="EMBL" id="AAI29194.1"/>
    </source>
</evidence>
<gene>
    <name evidence="14 15" type="primary">sgo1</name>
    <name evidence="14" type="synonym">sgol1</name>
    <name evidence="12 14" type="ORF">zgc:158297</name>
</gene>
<name>A1L1S4_DANRE</name>
<dbReference type="OrthoDB" id="9901374at2759"/>
<feature type="region of interest" description="Disordered" evidence="10">
    <location>
        <begin position="300"/>
        <end position="437"/>
    </location>
</feature>
<dbReference type="GO" id="GO:0051301">
    <property type="term" value="P:cell division"/>
    <property type="evidence" value="ECO:0007669"/>
    <property type="project" value="UniProtKB-KW"/>
</dbReference>
<dbReference type="CTD" id="151648"/>
<keyword evidence="5" id="KW-0159">Chromosome partition</keyword>
<dbReference type="Proteomes" id="UP000000437">
    <property type="component" value="Chromosome 19"/>
</dbReference>
<feature type="compositionally biased region" description="Basic residues" evidence="10">
    <location>
        <begin position="414"/>
        <end position="423"/>
    </location>
</feature>
<reference evidence="14" key="3">
    <citation type="journal article" date="2014" name="Nat. Genet.">
        <title>Mutations in SGOL1 cause a novel cohesinopathy affecting heart and gut rhythm.</title>
        <authorList>
            <consortium name="FORGE Canada Consortium"/>
            <person name="Chetaille P."/>
            <person name="Preuss C."/>
            <person name="Burkhard S."/>
            <person name="Cote J.M."/>
            <person name="Houde C."/>
            <person name="Castilloux J."/>
            <person name="Piche J."/>
            <person name="Gosset N."/>
            <person name="Leclerc S."/>
            <person name="Wunnemann F."/>
            <person name="Thibeault M."/>
            <person name="Gagnon C."/>
            <person name="Galli A."/>
            <person name="Tuck E."/>
            <person name="Hickson G.R."/>
            <person name="El Amine N."/>
            <person name="Boufaied I."/>
            <person name="Lemyre E."/>
            <person name="de Santa Barbara P."/>
            <person name="Faure S."/>
            <person name="Jonzon A."/>
            <person name="Cameron M."/>
            <person name="Dietz H.C."/>
            <person name="Gallo-McFarlane E."/>
            <person name="Benson D.W."/>
            <person name="Moreau C."/>
            <person name="Labuda D."/>
            <person name="Zhan S.H."/>
            <person name="Shen Y."/>
            <person name="Jomphe M."/>
            <person name="Jones S.J."/>
            <person name="Bakkers J."/>
            <person name="Andelfinger G."/>
        </authorList>
    </citation>
    <scope>NUCLEOTIDE SEQUENCE</scope>
</reference>
<feature type="compositionally biased region" description="Polar residues" evidence="10">
    <location>
        <begin position="424"/>
        <end position="433"/>
    </location>
</feature>
<dbReference type="PANTHER" id="PTHR21577:SF3">
    <property type="entry name" value="SHUGOSHIN 1-RELATED"/>
    <property type="match status" value="1"/>
</dbReference>
<feature type="compositionally biased region" description="Acidic residues" evidence="10">
    <location>
        <begin position="330"/>
        <end position="342"/>
    </location>
</feature>
<evidence type="ECO:0000256" key="3">
    <source>
        <dbReference type="ARBA" id="ARBA00022454"/>
    </source>
</evidence>
<evidence type="ECO:0000313" key="15">
    <source>
        <dbReference type="ZFIN" id="ZDB-GENE-070112-422"/>
    </source>
</evidence>
<dbReference type="Reactome" id="R-DRE-69273">
    <property type="pathway name" value="Cyclin A/B1/B2 associated events during G2/M transition"/>
</dbReference>
<feature type="compositionally biased region" description="Low complexity" evidence="10">
    <location>
        <begin position="464"/>
        <end position="476"/>
    </location>
</feature>
<evidence type="ECO:0000256" key="7">
    <source>
        <dbReference type="ARBA" id="ARBA00023306"/>
    </source>
</evidence>
<feature type="compositionally biased region" description="Pro residues" evidence="10">
    <location>
        <begin position="115"/>
        <end position="127"/>
    </location>
</feature>
<reference evidence="14" key="8">
    <citation type="submission" date="2025-04" db="UniProtKB">
        <authorList>
            <consortium name="RefSeq"/>
        </authorList>
    </citation>
    <scope>IDENTIFICATION</scope>
</reference>
<keyword evidence="13" id="KW-1185">Reference proteome</keyword>
<dbReference type="GeneID" id="791138"/>
<dbReference type="AlphaFoldDB" id="A1L1S4"/>
<dbReference type="RefSeq" id="NP_001074089.1">
    <property type="nucleotide sequence ID" value="NM_001080620.1"/>
</dbReference>
<accession>A1L1S4</accession>
<dbReference type="GO" id="GO:0045132">
    <property type="term" value="P:meiotic chromosome segregation"/>
    <property type="evidence" value="ECO:0007669"/>
    <property type="project" value="InterPro"/>
</dbReference>
<proteinExistence type="evidence at transcript level"/>
<evidence type="ECO:0000256" key="2">
    <source>
        <dbReference type="ARBA" id="ARBA00010845"/>
    </source>
</evidence>
<reference evidence="14" key="6">
    <citation type="journal article" date="2022" name="Dev. Dyn.">
        <title>The zebrafish cohesin protein Sgo1 is required for cardiac function and eye development.</title>
        <authorList>
            <person name="Kamel S.M."/>
            <person name="Broekman S."/>
            <person name="Tessadori F."/>
            <person name="van Wijk E."/>
            <person name="Bakkers J."/>
        </authorList>
    </citation>
    <scope>NUCLEOTIDE SEQUENCE</scope>
</reference>
<dbReference type="GO" id="GO:0003406">
    <property type="term" value="P:retinal pigment epithelium development"/>
    <property type="evidence" value="ECO:0000315"/>
    <property type="project" value="ZFIN"/>
</dbReference>
<dbReference type="EMBL" id="BC129193">
    <property type="protein sequence ID" value="AAI29194.1"/>
    <property type="molecule type" value="mRNA"/>
</dbReference>
<feature type="region of interest" description="Disordered" evidence="10">
    <location>
        <begin position="544"/>
        <end position="564"/>
    </location>
</feature>
<dbReference type="InterPro" id="IPR038889">
    <property type="entry name" value="Shugoshin1/2"/>
</dbReference>
<feature type="coiled-coil region" evidence="9">
    <location>
        <begin position="49"/>
        <end position="83"/>
    </location>
</feature>
<keyword evidence="6 9" id="KW-0175">Coiled coil</keyword>
<feature type="compositionally biased region" description="Acidic residues" evidence="10">
    <location>
        <begin position="383"/>
        <end position="397"/>
    </location>
</feature>
<dbReference type="PhylomeDB" id="A1L1S4"/>
<dbReference type="AGR" id="ZFIN:ZDB-GENE-070112-422"/>
<dbReference type="ZFIN" id="ZDB-GENE-070112-422">
    <property type="gene designation" value="sgo1"/>
</dbReference>
<keyword evidence="4" id="KW-0132">Cell division</keyword>
<evidence type="ECO:0000256" key="6">
    <source>
        <dbReference type="ARBA" id="ARBA00023054"/>
    </source>
</evidence>
<evidence type="ECO:0000256" key="5">
    <source>
        <dbReference type="ARBA" id="ARBA00022829"/>
    </source>
</evidence>
<dbReference type="KEGG" id="dre:791138"/>
<evidence type="ECO:0000313" key="14">
    <source>
        <dbReference type="RefSeq" id="NP_001074089.1"/>
    </source>
</evidence>
<keyword evidence="3" id="KW-0158">Chromosome</keyword>
<dbReference type="GO" id="GO:0000775">
    <property type="term" value="C:chromosome, centromeric region"/>
    <property type="evidence" value="ECO:0007669"/>
    <property type="project" value="UniProtKB-SubCell"/>
</dbReference>
<reference evidence="13" key="2">
    <citation type="journal article" date="2013" name="Nature">
        <title>The zebrafish reference genome sequence and its relationship to the human genome.</title>
        <authorList>
            <consortium name="Genome Reference Consortium Zebrafish"/>
            <person name="Howe K."/>
            <person name="Clark M.D."/>
            <person name="Torroja C.F."/>
            <person name="Torrance J."/>
            <person name="Berthelot C."/>
            <person name="Muffato M."/>
            <person name="Collins J.E."/>
            <person name="Humphray S."/>
            <person name="McLaren K."/>
            <person name="Matthews L."/>
            <person name="McLaren S."/>
            <person name="Sealy I."/>
            <person name="Caccamo M."/>
            <person name="Churcher C."/>
            <person name="Scott C."/>
            <person name="Barrett J.C."/>
            <person name="Koch R."/>
            <person name="Rauch G.J."/>
            <person name="White S."/>
            <person name="Chow W."/>
            <person name="Kilian B."/>
            <person name="Quintais L.T."/>
            <person name="Guerra-Assuncao J.A."/>
            <person name="Zhou Y."/>
            <person name="Gu Y."/>
            <person name="Yen J."/>
            <person name="Vogel J.H."/>
            <person name="Eyre T."/>
            <person name="Redmond S."/>
            <person name="Banerjee R."/>
            <person name="Chi J."/>
            <person name="Fu B."/>
            <person name="Langley E."/>
            <person name="Maguire S.F."/>
            <person name="Laird G.K."/>
            <person name="Lloyd D."/>
            <person name="Kenyon E."/>
            <person name="Donaldson S."/>
            <person name="Sehra H."/>
            <person name="Almeida-King J."/>
            <person name="Loveland J."/>
            <person name="Trevanion S."/>
            <person name="Jones M."/>
            <person name="Quail M."/>
            <person name="Willey D."/>
            <person name="Hunt A."/>
            <person name="Burton J."/>
            <person name="Sims S."/>
            <person name="McLay K."/>
            <person name="Plumb B."/>
            <person name="Davis J."/>
            <person name="Clee C."/>
            <person name="Oliver K."/>
            <person name="Clark R."/>
            <person name="Riddle C."/>
            <person name="Elliot D."/>
            <person name="Eliott D."/>
            <person name="Threadgold G."/>
            <person name="Harden G."/>
            <person name="Ware D."/>
            <person name="Begum S."/>
            <person name="Mortimore B."/>
            <person name="Mortimer B."/>
            <person name="Kerry G."/>
            <person name="Heath P."/>
            <person name="Phillimore B."/>
            <person name="Tracey A."/>
            <person name="Corby N."/>
            <person name="Dunn M."/>
            <person name="Johnson C."/>
            <person name="Wood J."/>
            <person name="Clark S."/>
            <person name="Pelan S."/>
            <person name="Griffiths G."/>
            <person name="Smith M."/>
            <person name="Glithero R."/>
            <person name="Howden P."/>
            <person name="Barker N."/>
            <person name="Lloyd C."/>
            <person name="Stevens C."/>
            <person name="Harley J."/>
            <person name="Holt K."/>
            <person name="Panagiotidis G."/>
            <person name="Lovell J."/>
            <person name="Beasley H."/>
            <person name="Henderson C."/>
            <person name="Gordon D."/>
            <person name="Auger K."/>
            <person name="Wright D."/>
            <person name="Collins J."/>
            <person name="Raisen C."/>
            <person name="Dyer L."/>
            <person name="Leung K."/>
            <person name="Robertson L."/>
            <person name="Ambridge K."/>
            <person name="Leongamornlert D."/>
            <person name="McGuire S."/>
            <person name="Gilderthorp R."/>
            <person name="Griffiths C."/>
            <person name="Manthravadi D."/>
            <person name="Nichol S."/>
            <person name="Barker G."/>
            <person name="Whitehead S."/>
            <person name="Kay M."/>
            <person name="Brown J."/>
            <person name="Murnane C."/>
            <person name="Gray E."/>
            <person name="Humphries M."/>
            <person name="Sycamore N."/>
            <person name="Barker D."/>
            <person name="Saunders D."/>
            <person name="Wallis J."/>
            <person name="Babbage A."/>
            <person name="Hammond S."/>
            <person name="Mashreghi-Mohammadi M."/>
            <person name="Barr L."/>
            <person name="Martin S."/>
            <person name="Wray P."/>
            <person name="Ellington A."/>
            <person name="Matthews N."/>
            <person name="Ellwood M."/>
            <person name="Woodmansey R."/>
            <person name="Clark G."/>
            <person name="Cooper J."/>
            <person name="Cooper J."/>
            <person name="Tromans A."/>
            <person name="Grafham D."/>
            <person name="Skuce C."/>
            <person name="Pandian R."/>
            <person name="Andrews R."/>
            <person name="Harrison E."/>
            <person name="Kimberley A."/>
            <person name="Garnett J."/>
            <person name="Fosker N."/>
            <person name="Hall R."/>
            <person name="Garner P."/>
            <person name="Kelly D."/>
            <person name="Bird C."/>
            <person name="Palmer S."/>
            <person name="Gehring I."/>
            <person name="Berger A."/>
            <person name="Dooley C.M."/>
            <person name="Ersan-Urun Z."/>
            <person name="Eser C."/>
            <person name="Geiger H."/>
            <person name="Geisler M."/>
            <person name="Karotki L."/>
            <person name="Kirn A."/>
            <person name="Konantz J."/>
            <person name="Konantz M."/>
            <person name="Oberlander M."/>
            <person name="Rudolph-Geiger S."/>
            <person name="Teucke M."/>
            <person name="Lanz C."/>
            <person name="Raddatz G."/>
            <person name="Osoegawa K."/>
            <person name="Zhu B."/>
            <person name="Rapp A."/>
            <person name="Widaa S."/>
            <person name="Langford C."/>
            <person name="Yang F."/>
            <person name="Schuster S.C."/>
            <person name="Carter N.P."/>
            <person name="Harrow J."/>
            <person name="Ning Z."/>
            <person name="Herrero J."/>
            <person name="Searle S.M."/>
            <person name="Enright A."/>
            <person name="Geisler R."/>
            <person name="Plasterk R.H."/>
            <person name="Lee C."/>
            <person name="Westerfield M."/>
            <person name="de Jong P.J."/>
            <person name="Zon L.I."/>
            <person name="Postlethwait J.H."/>
            <person name="Nusslein-Volhard C."/>
            <person name="Hubbard T.J."/>
            <person name="Roest Crollius H."/>
            <person name="Rogers J."/>
            <person name="Stemple D.L."/>
        </authorList>
    </citation>
    <scope>NUCLEOTIDE SEQUENCE [LARGE SCALE GENOMIC DNA]</scope>
</reference>
<evidence type="ECO:0000256" key="10">
    <source>
        <dbReference type="SAM" id="MobiDB-lite"/>
    </source>
</evidence>
<keyword evidence="8" id="KW-0137">Centromere</keyword>
<sequence length="618" mass="69823">MVQKKSFQQSLEDIKEKMKEKRNRRLSAAASARRSVQLRGAAVVKPLVLKSVQANNKALAVALQAEREKVRQAQGVILQLKKERQTLLFHLLMLKRTLRERPAHITPQEVSPPEETSPPRPAQPVSPRPVDVCDDVQQLPSAEARLSADTRSVSLPPTVGMRRKRCSGMKRRRSSRFYSNPEQMEESAAQPRVEDLHQHQQAEEARVQPVEPDVQLCTAEAPARKKRSAQPKAERGRKADRAPLKKPWENHRPRARSKSRERPQSRAGATLTPVDRLNSSLGGNDTFDFDCEEAVHLTPFRDKHKHTETKPEPEPHAAAADGMENSSPMEEQDEEKEEEEETPYIPNRRIRRACSPAARRARSKRRSNNMQTHSTGKTSSPMEVEEEEEEQEEEEETPYIPNRRIRRACSPAARRARSKRRSNNKQTHSTGSCSAAAVMEEQDTADLLFTSPVCDAEERRRASDLQSGPPQLSSSPAESLVSMMSPAEPELLLLQSPVFEFQQNQENQQPQPARRRTGGLVLRSFLGLALSDVSNVVCPAARQTSSSAGHTPQSCRRQRRAASAVNYKEPSINTKLRRGDKFTDTRFLRSPIFKQKSSSRRSSFKKMEIYNEAFVGCR</sequence>
<evidence type="ECO:0000313" key="13">
    <source>
        <dbReference type="Proteomes" id="UP000000437"/>
    </source>
</evidence>
<keyword evidence="7" id="KW-0131">Cell cycle</keyword>
<feature type="compositionally biased region" description="Basic and acidic residues" evidence="10">
    <location>
        <begin position="232"/>
        <end position="264"/>
    </location>
</feature>
<feature type="region of interest" description="Disordered" evidence="10">
    <location>
        <begin position="104"/>
        <end position="287"/>
    </location>
</feature>
<comment type="subcellular location">
    <subcellularLocation>
        <location evidence="1">Chromosome</location>
        <location evidence="1">Centromere</location>
    </subcellularLocation>
</comment>
<comment type="similarity">
    <text evidence="2">Belongs to the shugoshin family.</text>
</comment>
<dbReference type="Gene3D" id="1.20.5.730">
    <property type="entry name" value="Single helix bin"/>
    <property type="match status" value="1"/>
</dbReference>
<dbReference type="GO" id="GO:0005634">
    <property type="term" value="C:nucleus"/>
    <property type="evidence" value="ECO:0007669"/>
    <property type="project" value="InterPro"/>
</dbReference>
<dbReference type="GO" id="GO:0048877">
    <property type="term" value="P:homeostasis of number of retina cells"/>
    <property type="evidence" value="ECO:0000315"/>
    <property type="project" value="ZFIN"/>
</dbReference>
<feature type="region of interest" description="Disordered" evidence="10">
    <location>
        <begin position="1"/>
        <end position="30"/>
    </location>
</feature>
<dbReference type="Pfam" id="PF07557">
    <property type="entry name" value="Shugoshin_C"/>
    <property type="match status" value="1"/>
</dbReference>
<dbReference type="PANTHER" id="PTHR21577">
    <property type="entry name" value="SHUGOSHIN"/>
    <property type="match status" value="1"/>
</dbReference>
<feature type="compositionally biased region" description="Polar residues" evidence="10">
    <location>
        <begin position="368"/>
        <end position="381"/>
    </location>
</feature>
<evidence type="ECO:0000256" key="9">
    <source>
        <dbReference type="SAM" id="Coils"/>
    </source>
</evidence>
<evidence type="ECO:0000256" key="1">
    <source>
        <dbReference type="ARBA" id="ARBA00004584"/>
    </source>
</evidence>
<evidence type="ECO:0000259" key="11">
    <source>
        <dbReference type="Pfam" id="PF07557"/>
    </source>
</evidence>
<evidence type="ECO:0000256" key="4">
    <source>
        <dbReference type="ARBA" id="ARBA00022618"/>
    </source>
</evidence>
<feature type="compositionally biased region" description="Basic and acidic residues" evidence="10">
    <location>
        <begin position="192"/>
        <end position="206"/>
    </location>
</feature>
<protein>
    <submittedName>
        <fullName evidence="14">Shugoshin 1</fullName>
    </submittedName>
    <submittedName>
        <fullName evidence="12">Zgc:158297</fullName>
    </submittedName>
</protein>
<feature type="compositionally biased region" description="Basic residues" evidence="10">
    <location>
        <begin position="161"/>
        <end position="175"/>
    </location>
</feature>
<reference evidence="14" key="7">
    <citation type="journal article" date="2022" name="PLoS Genet.">
        <title>Reduced sister chromatid cohesion acts as a tumor penetrance modifier.</title>
        <authorList>
            <person name="Wang J."/>
            <person name="Thomas H.R."/>
            <person name="Chen Y."/>
            <person name="Percival S.M."/>
            <person name="Waldrep S.C."/>
            <person name="Ramaker R.C."/>
            <person name="Thompson R.G."/>
            <person name="Cooper S.J."/>
            <person name="Chong Z."/>
            <person name="Parant J.M."/>
        </authorList>
    </citation>
    <scope>NUCLEOTIDE SEQUENCE</scope>
</reference>
<evidence type="ECO:0000256" key="8">
    <source>
        <dbReference type="ARBA" id="ARBA00023328"/>
    </source>
</evidence>
<dbReference type="GO" id="GO:0008016">
    <property type="term" value="P:regulation of heart contraction"/>
    <property type="evidence" value="ECO:0000315"/>
    <property type="project" value="ZFIN"/>
</dbReference>
<dbReference type="InterPro" id="IPR011515">
    <property type="entry name" value="Shugoshin_C"/>
</dbReference>
<reference evidence="14" key="5">
    <citation type="journal article" date="2016" name="BMC Genomics">
        <title>Gene evolution and gene expression after whole genome duplication in fish: the PhyloFish database.</title>
        <authorList>
            <person name="Pasquier J."/>
            <person name="Cabau C."/>
            <person name="Nguyen T."/>
            <person name="Jouanno E."/>
            <person name="Severac D."/>
            <person name="Braasch I."/>
            <person name="Journot L."/>
            <person name="Pontarotti P."/>
            <person name="Klopp C."/>
            <person name="Postlethwait J.H."/>
            <person name="Guiguen Y."/>
            <person name="Bobe J."/>
        </authorList>
    </citation>
    <scope>NUCLEOTIDE SEQUENCE</scope>
</reference>
<organism evidence="12">
    <name type="scientific">Danio rerio</name>
    <name type="common">Zebrafish</name>
    <name type="synonym">Brachydanio rerio</name>
    <dbReference type="NCBI Taxonomy" id="7955"/>
    <lineage>
        <taxon>Eukaryota</taxon>
        <taxon>Metazoa</taxon>
        <taxon>Chordata</taxon>
        <taxon>Craniata</taxon>
        <taxon>Vertebrata</taxon>
        <taxon>Euteleostomi</taxon>
        <taxon>Actinopterygii</taxon>
        <taxon>Neopterygii</taxon>
        <taxon>Teleostei</taxon>
        <taxon>Ostariophysi</taxon>
        <taxon>Cypriniformes</taxon>
        <taxon>Danionidae</taxon>
        <taxon>Danioninae</taxon>
        <taxon>Danio</taxon>
    </lineage>
</organism>
<reference evidence="12" key="1">
    <citation type="submission" date="2006-12" db="EMBL/GenBank/DDBJ databases">
        <authorList>
            <consortium name="NIH - Zebrafish Gene Collection (ZGC) project"/>
        </authorList>
    </citation>
    <scope>NUCLEOTIDE SEQUENCE [LARGE SCALE MRNA]</scope>
    <source>
        <tissue evidence="12">Embryo</tissue>
    </source>
</reference>
<feature type="region of interest" description="Disordered" evidence="10">
    <location>
        <begin position="458"/>
        <end position="479"/>
    </location>
</feature>
<reference evidence="14" key="4">
    <citation type="journal article" date="2014" name="PLoS ONE">
        <title>High-throughput genome editing and phenotyping facilitated by high resolution melting curve analysis.</title>
        <authorList>
            <person name="Thomas H.R."/>
            <person name="Percival S.M."/>
            <person name="Yoder B.K."/>
            <person name="Parant J.M."/>
        </authorList>
    </citation>
    <scope>NUCLEOTIDE SEQUENCE</scope>
</reference>
<feature type="domain" description="Shugoshin C-terminal" evidence="11">
    <location>
        <begin position="555"/>
        <end position="578"/>
    </location>
</feature>
<feature type="compositionally biased region" description="Polar residues" evidence="10">
    <location>
        <begin position="1"/>
        <end position="11"/>
    </location>
</feature>